<evidence type="ECO:0000313" key="2">
    <source>
        <dbReference type="Proteomes" id="UP000007322"/>
    </source>
</evidence>
<evidence type="ECO:0000313" key="1">
    <source>
        <dbReference type="EMBL" id="AEO56679.1"/>
    </source>
</evidence>
<dbReference type="AlphaFoldDB" id="G2QAC9"/>
<accession>G2QAC9</accession>
<keyword evidence="2" id="KW-1185">Reference proteome</keyword>
<dbReference type="InParanoid" id="G2QAC9"/>
<dbReference type="VEuPathDB" id="FungiDB:MYCTH_2109170"/>
<organism evidence="1 2">
    <name type="scientific">Thermothelomyces thermophilus (strain ATCC 42464 / BCRC 31852 / DSM 1799)</name>
    <name type="common">Sporotrichum thermophile</name>
    <dbReference type="NCBI Taxonomy" id="573729"/>
    <lineage>
        <taxon>Eukaryota</taxon>
        <taxon>Fungi</taxon>
        <taxon>Dikarya</taxon>
        <taxon>Ascomycota</taxon>
        <taxon>Pezizomycotina</taxon>
        <taxon>Sordariomycetes</taxon>
        <taxon>Sordariomycetidae</taxon>
        <taxon>Sordariales</taxon>
        <taxon>Chaetomiaceae</taxon>
        <taxon>Thermothelomyces</taxon>
    </lineage>
</organism>
<sequence length="166" mass="19286">MCQSYLILHKCCHTSEEIVLCKKAQKSKKSKSSSPCTVVQDPSLCKPNMDICKDCEKSKRQCHKEWDKRWEKILKIAKEIKEVHAEMAALKKTYEKSAGIFLDTWFNDPDVGRDTYWDLYRQQLDEYYERGKKKLSDWYNVYDPNAYAAIQGGSSRGGSSSSKHKK</sequence>
<dbReference type="KEGG" id="mtm:MYCTH_2109170"/>
<dbReference type="HOGENOM" id="CLU_1603876_0_0_1"/>
<dbReference type="RefSeq" id="XP_003661924.1">
    <property type="nucleotide sequence ID" value="XM_003661876.1"/>
</dbReference>
<proteinExistence type="predicted"/>
<protein>
    <submittedName>
        <fullName evidence="1">Uncharacterized protein</fullName>
    </submittedName>
</protein>
<dbReference type="Proteomes" id="UP000007322">
    <property type="component" value="Chromosome 2"/>
</dbReference>
<dbReference type="GeneID" id="11510729"/>
<reference evidence="1 2" key="1">
    <citation type="journal article" date="2011" name="Nat. Biotechnol.">
        <title>Comparative genomic analysis of the thermophilic biomass-degrading fungi Myceliophthora thermophila and Thielavia terrestris.</title>
        <authorList>
            <person name="Berka R.M."/>
            <person name="Grigoriev I.V."/>
            <person name="Otillar R."/>
            <person name="Salamov A."/>
            <person name="Grimwood J."/>
            <person name="Reid I."/>
            <person name="Ishmael N."/>
            <person name="John T."/>
            <person name="Darmond C."/>
            <person name="Moisan M.-C."/>
            <person name="Henrissat B."/>
            <person name="Coutinho P.M."/>
            <person name="Lombard V."/>
            <person name="Natvig D.O."/>
            <person name="Lindquist E."/>
            <person name="Schmutz J."/>
            <person name="Lucas S."/>
            <person name="Harris P."/>
            <person name="Powlowski J."/>
            <person name="Bellemare A."/>
            <person name="Taylor D."/>
            <person name="Butler G."/>
            <person name="de Vries R.P."/>
            <person name="Allijn I.E."/>
            <person name="van den Brink J."/>
            <person name="Ushinsky S."/>
            <person name="Storms R."/>
            <person name="Powell A.J."/>
            <person name="Paulsen I.T."/>
            <person name="Elbourne L.D.H."/>
            <person name="Baker S.E."/>
            <person name="Magnuson J."/>
            <person name="LaBoissiere S."/>
            <person name="Clutterbuck A.J."/>
            <person name="Martinez D."/>
            <person name="Wogulis M."/>
            <person name="de Leon A.L."/>
            <person name="Rey M.W."/>
            <person name="Tsang A."/>
        </authorList>
    </citation>
    <scope>NUCLEOTIDE SEQUENCE [LARGE SCALE GENOMIC DNA]</scope>
    <source>
        <strain evidence="2">ATCC 42464 / BCRC 31852 / DSM 1799</strain>
    </source>
</reference>
<name>G2QAC9_THET4</name>
<dbReference type="EMBL" id="CP003003">
    <property type="protein sequence ID" value="AEO56679.1"/>
    <property type="molecule type" value="Genomic_DNA"/>
</dbReference>
<gene>
    <name evidence="1" type="ORF">MYCTH_2109170</name>
</gene>